<feature type="signal peptide" evidence="3">
    <location>
        <begin position="1"/>
        <end position="38"/>
    </location>
</feature>
<dbReference type="RefSeq" id="WP_147234883.1">
    <property type="nucleotide sequence ID" value="NZ_VOQS01000002.1"/>
</dbReference>
<comment type="similarity">
    <text evidence="1">Belongs to the bacterial secretin family.</text>
</comment>
<feature type="region of interest" description="Disordered" evidence="2">
    <location>
        <begin position="221"/>
        <end position="244"/>
    </location>
</feature>
<dbReference type="PANTHER" id="PTHR30332:SF17">
    <property type="entry name" value="TYPE IV PILIATION SYSTEM PROTEIN DR_0774-RELATED"/>
    <property type="match status" value="1"/>
</dbReference>
<proteinExistence type="inferred from homology"/>
<name>A0A5C6VKF4_9BURK</name>
<gene>
    <name evidence="6" type="ORF">FRZ40_16925</name>
</gene>
<dbReference type="Pfam" id="PF00263">
    <property type="entry name" value="Secretin"/>
    <property type="match status" value="1"/>
</dbReference>
<feature type="domain" description="Pilus formation protein N-terminal" evidence="5">
    <location>
        <begin position="99"/>
        <end position="166"/>
    </location>
</feature>
<feature type="compositionally biased region" description="Pro residues" evidence="2">
    <location>
        <begin position="544"/>
        <end position="556"/>
    </location>
</feature>
<evidence type="ECO:0000256" key="1">
    <source>
        <dbReference type="RuleBase" id="RU004003"/>
    </source>
</evidence>
<sequence length="642" mass="65742">MKTKPGFSRGNKQHRCSLGSTALVAALCFGLMAAQTSAAQEAIEAPMLAKRGATPPLPAARGATPMMMAMAPAPAAAAMSGPIPLRGPSCTGEIRDETNVTVPVGKSVLVPLLEPARNRTLGNPVVAQAALVSPRTLYVVGMTVGTTNMIVQGKGGSCQMINVIVSVDAEGLQQALRQLMPEERGIRVSTAAGNLVVSGHVSSAPAAQQAMQIAQAFADSQPTQQQQAASSNSGNGTASVSQQSSSTTKTAAVINMMSVDSPQQVMLEVKVAEVSKTLINQLGSAVNIQGGFGSWAGALVSNLLAGVTSALAVSKANNRPFNLAVDAQKTDNLIKILAEPNLVTISGQEATFLSGGKIFIPIPQSSGNGVSSITLQQEEFGVGLKFTPTVLSGGRISLKVAPEVSELSPTGVAVSASGLSGVSILPLINTRRASTVVQMHDGESFAIGGLLSSNVTGALKAVPGLGEVPVLGALLRSTSFQQDLTELVFIITPHLVKPLQTPNYPLPTDSFSQPNEADVYATGNMEGRHGKYSAAPAGTEPGNAPAPAPVPAPQAPAAPVSNALPPHDTQATMSAPAQPAASGNATPPQKAEPLAQPVVLNPVTDEQAARIARIESTARRIAAREGRQDVANTDASRHALDH</sequence>
<dbReference type="PRINTS" id="PR00811">
    <property type="entry name" value="BCTERIALGSPD"/>
</dbReference>
<dbReference type="AlphaFoldDB" id="A0A5C6VKF4"/>
<dbReference type="GO" id="GO:0015627">
    <property type="term" value="C:type II protein secretion system complex"/>
    <property type="evidence" value="ECO:0007669"/>
    <property type="project" value="TreeGrafter"/>
</dbReference>
<reference evidence="6 7" key="1">
    <citation type="journal article" date="2018" name="Int. J. Syst. Evol. Microbiol.">
        <title>Paraburkholderia azotifigens sp. nov., a nitrogen-fixing bacterium isolated from paddy soil.</title>
        <authorList>
            <person name="Choi G.M."/>
            <person name="Im W.T."/>
        </authorList>
    </citation>
    <scope>NUCLEOTIDE SEQUENCE [LARGE SCALE GENOMIC DNA]</scope>
    <source>
        <strain evidence="6 7">NF 2-5-3</strain>
    </source>
</reference>
<dbReference type="InterPro" id="IPR050810">
    <property type="entry name" value="Bact_Secretion_Sys_Channel"/>
</dbReference>
<dbReference type="EMBL" id="VOQS01000002">
    <property type="protein sequence ID" value="TXC85509.1"/>
    <property type="molecule type" value="Genomic_DNA"/>
</dbReference>
<dbReference type="Pfam" id="PF13629">
    <property type="entry name" value="T2SS-T3SS_pil_N"/>
    <property type="match status" value="1"/>
</dbReference>
<feature type="region of interest" description="Disordered" evidence="2">
    <location>
        <begin position="521"/>
        <end position="595"/>
    </location>
</feature>
<dbReference type="InterPro" id="IPR004846">
    <property type="entry name" value="T2SS/T3SS_dom"/>
</dbReference>
<evidence type="ECO:0000256" key="3">
    <source>
        <dbReference type="SAM" id="SignalP"/>
    </source>
</evidence>
<dbReference type="PANTHER" id="PTHR30332">
    <property type="entry name" value="PROBABLE GENERAL SECRETION PATHWAY PROTEIN D"/>
    <property type="match status" value="1"/>
</dbReference>
<keyword evidence="3" id="KW-0732">Signal</keyword>
<dbReference type="InterPro" id="IPR001775">
    <property type="entry name" value="GspD/PilQ"/>
</dbReference>
<evidence type="ECO:0000256" key="2">
    <source>
        <dbReference type="SAM" id="MobiDB-lite"/>
    </source>
</evidence>
<evidence type="ECO:0000259" key="4">
    <source>
        <dbReference type="Pfam" id="PF00263"/>
    </source>
</evidence>
<feature type="chain" id="PRO_5022701615" evidence="3">
    <location>
        <begin position="39"/>
        <end position="642"/>
    </location>
</feature>
<feature type="compositionally biased region" description="Polar residues" evidence="2">
    <location>
        <begin position="569"/>
        <end position="587"/>
    </location>
</feature>
<organism evidence="6 7">
    <name type="scientific">Paraburkholderia azotifigens</name>
    <dbReference type="NCBI Taxonomy" id="2057004"/>
    <lineage>
        <taxon>Bacteria</taxon>
        <taxon>Pseudomonadati</taxon>
        <taxon>Pseudomonadota</taxon>
        <taxon>Betaproteobacteria</taxon>
        <taxon>Burkholderiales</taxon>
        <taxon>Burkholderiaceae</taxon>
        <taxon>Paraburkholderia</taxon>
    </lineage>
</organism>
<evidence type="ECO:0000313" key="6">
    <source>
        <dbReference type="EMBL" id="TXC85509.1"/>
    </source>
</evidence>
<feature type="region of interest" description="Disordered" evidence="2">
    <location>
        <begin position="623"/>
        <end position="642"/>
    </location>
</feature>
<evidence type="ECO:0000259" key="5">
    <source>
        <dbReference type="Pfam" id="PF13629"/>
    </source>
</evidence>
<dbReference type="GO" id="GO:0009306">
    <property type="term" value="P:protein secretion"/>
    <property type="evidence" value="ECO:0007669"/>
    <property type="project" value="InterPro"/>
</dbReference>
<dbReference type="InterPro" id="IPR032789">
    <property type="entry name" value="T2SS-T3SS_pil_N"/>
</dbReference>
<evidence type="ECO:0000313" key="7">
    <source>
        <dbReference type="Proteomes" id="UP000321776"/>
    </source>
</evidence>
<protein>
    <submittedName>
        <fullName evidence="6">Type II and III secretion system protein family protein</fullName>
    </submittedName>
</protein>
<feature type="domain" description="Type II/III secretion system secretin-like" evidence="4">
    <location>
        <begin position="328"/>
        <end position="497"/>
    </location>
</feature>
<dbReference type="Proteomes" id="UP000321776">
    <property type="component" value="Unassembled WGS sequence"/>
</dbReference>
<comment type="caution">
    <text evidence="6">The sequence shown here is derived from an EMBL/GenBank/DDBJ whole genome shotgun (WGS) entry which is preliminary data.</text>
</comment>
<accession>A0A5C6VKF4</accession>